<reference evidence="2 3" key="1">
    <citation type="journal article" date="2013" name="Sci. Rep.">
        <title>Extraordinary expansion of a Sorangium cellulosum genome from an alkaline milieu.</title>
        <authorList>
            <person name="Han K."/>
            <person name="Li Z.F."/>
            <person name="Peng R."/>
            <person name="Zhu L.P."/>
            <person name="Zhou T."/>
            <person name="Wang L.G."/>
            <person name="Li S.G."/>
            <person name="Zhang X.B."/>
            <person name="Hu W."/>
            <person name="Wu Z.H."/>
            <person name="Qin N."/>
            <person name="Li Y.Z."/>
        </authorList>
    </citation>
    <scope>NUCLEOTIDE SEQUENCE [LARGE SCALE GENOMIC DNA]</scope>
    <source>
        <strain evidence="2 3">So0157-2</strain>
    </source>
</reference>
<protein>
    <submittedName>
        <fullName evidence="2">Uncharacterized protein</fullName>
    </submittedName>
</protein>
<evidence type="ECO:0000313" key="2">
    <source>
        <dbReference type="EMBL" id="AGP39097.1"/>
    </source>
</evidence>
<dbReference type="AlphaFoldDB" id="S4Y0S8"/>
<dbReference type="HOGENOM" id="CLU_2013771_0_0_7"/>
<accession>S4Y0S8</accession>
<sequence length="123" mass="12815">MRNRDAKLSVASTTTDTPGIRAAAALGVKRPYRRSIRSVGWRRRSASAKASSFGRPTSSASNRICRCRFVISTSSSSATRISRTPPAASASAAGAAMPPAPTRSTHPRTVAPPPPLIGSTRPG</sequence>
<name>S4Y0S8_SORCE</name>
<dbReference type="EMBL" id="CP003969">
    <property type="protein sequence ID" value="AGP39097.1"/>
    <property type="molecule type" value="Genomic_DNA"/>
</dbReference>
<feature type="compositionally biased region" description="Basic residues" evidence="1">
    <location>
        <begin position="37"/>
        <end position="46"/>
    </location>
</feature>
<dbReference type="STRING" id="1254432.SCE1572_34200"/>
<gene>
    <name evidence="2" type="ORF">SCE1572_34200</name>
</gene>
<dbReference type="KEGG" id="scu:SCE1572_34200"/>
<evidence type="ECO:0000313" key="3">
    <source>
        <dbReference type="Proteomes" id="UP000014803"/>
    </source>
</evidence>
<dbReference type="Proteomes" id="UP000014803">
    <property type="component" value="Chromosome"/>
</dbReference>
<feature type="region of interest" description="Disordered" evidence="1">
    <location>
        <begin position="74"/>
        <end position="123"/>
    </location>
</feature>
<feature type="region of interest" description="Disordered" evidence="1">
    <location>
        <begin position="37"/>
        <end position="60"/>
    </location>
</feature>
<feature type="compositionally biased region" description="Low complexity" evidence="1">
    <location>
        <begin position="74"/>
        <end position="97"/>
    </location>
</feature>
<evidence type="ECO:0000256" key="1">
    <source>
        <dbReference type="SAM" id="MobiDB-lite"/>
    </source>
</evidence>
<proteinExistence type="predicted"/>
<organism evidence="2 3">
    <name type="scientific">Sorangium cellulosum So0157-2</name>
    <dbReference type="NCBI Taxonomy" id="1254432"/>
    <lineage>
        <taxon>Bacteria</taxon>
        <taxon>Pseudomonadati</taxon>
        <taxon>Myxococcota</taxon>
        <taxon>Polyangia</taxon>
        <taxon>Polyangiales</taxon>
        <taxon>Polyangiaceae</taxon>
        <taxon>Sorangium</taxon>
    </lineage>
</organism>